<accession>A0A7G9A4L3</accession>
<evidence type="ECO:0000313" key="1">
    <source>
        <dbReference type="EMBL" id="QNL31686.1"/>
    </source>
</evidence>
<sequence>MKVKVREFFNVKLGDKIYQSGEEIDVTPNELELIAHQVEIVNNRREKKDGDLQS</sequence>
<name>A0A7G9A4L3_9VIRU</name>
<dbReference type="EMBL" id="MT840189">
    <property type="protein sequence ID" value="QNL31686.1"/>
    <property type="molecule type" value="Genomic_DNA"/>
</dbReference>
<reference evidence="1" key="1">
    <citation type="submission" date="2020-07" db="EMBL/GenBank/DDBJ databases">
        <title>Dissolved microcystin release linked to lysis of a Microcystis spp. bloom in Lake Erie (USA) attributed to a novel cyanophage.</title>
        <authorList>
            <person name="McKindles K.M."/>
            <person name="Manes M.A."/>
            <person name="DeMarco J.R."/>
            <person name="McClure A."/>
            <person name="McKay R.M."/>
            <person name="Davis T.W."/>
            <person name="Bullerjahn G.S."/>
        </authorList>
    </citation>
    <scope>NUCLEOTIDE SEQUENCE</scope>
</reference>
<protein>
    <submittedName>
        <fullName evidence="1">Uncharacterized protein</fullName>
    </submittedName>
</protein>
<organism evidence="1">
    <name type="scientific">Bacteriophage sp</name>
    <dbReference type="NCBI Taxonomy" id="38018"/>
    <lineage>
        <taxon>Viruses</taxon>
    </lineage>
</organism>
<proteinExistence type="predicted"/>